<protein>
    <submittedName>
        <fullName evidence="1">Uncharacterized protein</fullName>
    </submittedName>
</protein>
<name>A0ABN8LRV2_9CNID</name>
<reference evidence="1 2" key="1">
    <citation type="submission" date="2022-05" db="EMBL/GenBank/DDBJ databases">
        <authorList>
            <consortium name="Genoscope - CEA"/>
            <person name="William W."/>
        </authorList>
    </citation>
    <scope>NUCLEOTIDE SEQUENCE [LARGE SCALE GENOMIC DNA]</scope>
</reference>
<accession>A0ABN8LRV2</accession>
<evidence type="ECO:0000313" key="2">
    <source>
        <dbReference type="Proteomes" id="UP001159427"/>
    </source>
</evidence>
<keyword evidence="2" id="KW-1185">Reference proteome</keyword>
<evidence type="ECO:0000313" key="1">
    <source>
        <dbReference type="EMBL" id="CAH3018509.1"/>
    </source>
</evidence>
<organism evidence="1 2">
    <name type="scientific">Porites evermanni</name>
    <dbReference type="NCBI Taxonomy" id="104178"/>
    <lineage>
        <taxon>Eukaryota</taxon>
        <taxon>Metazoa</taxon>
        <taxon>Cnidaria</taxon>
        <taxon>Anthozoa</taxon>
        <taxon>Hexacorallia</taxon>
        <taxon>Scleractinia</taxon>
        <taxon>Fungiina</taxon>
        <taxon>Poritidae</taxon>
        <taxon>Porites</taxon>
    </lineage>
</organism>
<dbReference type="EMBL" id="CALNXI010000089">
    <property type="protein sequence ID" value="CAH3018509.1"/>
    <property type="molecule type" value="Genomic_DNA"/>
</dbReference>
<gene>
    <name evidence="1" type="ORF">PEVE_00043458</name>
</gene>
<sequence>MLVPMQLQFNIELNNDDELIHKAHGADNGRIAVNRFLLWIPKLTPKDSMYDKFVSSFLRETQWTYMRELYEVSAPTQASGFFQISASIDNVKRILIYLKKFLQR</sequence>
<proteinExistence type="predicted"/>
<dbReference type="Proteomes" id="UP001159427">
    <property type="component" value="Unassembled WGS sequence"/>
</dbReference>
<comment type="caution">
    <text evidence="1">The sequence shown here is derived from an EMBL/GenBank/DDBJ whole genome shotgun (WGS) entry which is preliminary data.</text>
</comment>